<gene>
    <name evidence="1" type="ORF">ATQ15_10385</name>
    <name evidence="2" type="ORF">ATR96_14320</name>
</gene>
<comment type="caution">
    <text evidence="2">The sequence shown here is derived from an EMBL/GenBank/DDBJ whole genome shotgun (WGS) entry which is preliminary data.</text>
</comment>
<accession>A0A3R0FS31</accession>
<dbReference type="EMBL" id="RSTW01000007">
    <property type="protein sequence ID" value="MIT43941.1"/>
    <property type="molecule type" value="Genomic_DNA"/>
</dbReference>
<dbReference type="Proteomes" id="UP000885418">
    <property type="component" value="Unassembled WGS sequence"/>
</dbReference>
<protein>
    <submittedName>
        <fullName evidence="2">Uncharacterized protein</fullName>
    </submittedName>
</protein>
<name>A0A3R0FS31_SALER</name>
<dbReference type="AlphaFoldDB" id="A0A3R0FS31"/>
<evidence type="ECO:0000313" key="1">
    <source>
        <dbReference type="EMBL" id="MIT43941.1"/>
    </source>
</evidence>
<evidence type="ECO:0000313" key="2">
    <source>
        <dbReference type="EMBL" id="MIU26035.1"/>
    </source>
</evidence>
<dbReference type="Proteomes" id="UP000885302">
    <property type="component" value="Unassembled WGS sequence"/>
</dbReference>
<organism evidence="2">
    <name type="scientific">Salmonella enterica</name>
    <name type="common">Salmonella choleraesuis</name>
    <dbReference type="NCBI Taxonomy" id="28901"/>
    <lineage>
        <taxon>Bacteria</taxon>
        <taxon>Pseudomonadati</taxon>
        <taxon>Pseudomonadota</taxon>
        <taxon>Gammaproteobacteria</taxon>
        <taxon>Enterobacterales</taxon>
        <taxon>Enterobacteriaceae</taxon>
        <taxon>Salmonella</taxon>
    </lineage>
</organism>
<reference evidence="2" key="1">
    <citation type="submission" date="2018-07" db="EMBL/GenBank/DDBJ databases">
        <authorList>
            <consortium name="GenomeTrakr network: Whole genome sequencing for foodborne pathogen traceback"/>
        </authorList>
    </citation>
    <scope>NUCLEOTIDE SEQUENCE [LARGE SCALE GENOMIC DNA]</scope>
    <source>
        <strain evidence="1">CFSAN034452</strain>
        <strain evidence="2">MOD1-Lipp-451</strain>
    </source>
</reference>
<proteinExistence type="predicted"/>
<dbReference type="EMBL" id="RSTY01000008">
    <property type="protein sequence ID" value="MIU26035.1"/>
    <property type="molecule type" value="Genomic_DNA"/>
</dbReference>
<sequence length="242" mass="26955">MTQPVDIKEISARYTDARKKFEEIYGKYCEQEKFINNMTLTRQELQKEVDSLSENWLESLVSAAGVQTEETGKISVMAGIAKENLERITPAIDEARLKLLDLCYEAATAGVDYRAKHNELAKAVINPLRTELIKEIQNKVELLHGLNLLSSFPAYETDNALSEVIKNIETDNSKAAALEYIQKTTDDNNDTLELYPGSVPSEIAIVMQRSPSPAQIAVARNIPLKKKALAEGGEKCKGFEGY</sequence>